<reference evidence="1" key="2">
    <citation type="submission" date="2020-06" db="EMBL/GenBank/DDBJ databases">
        <title>Helianthus annuus Genome sequencing and assembly Release 2.</title>
        <authorList>
            <person name="Gouzy J."/>
            <person name="Langlade N."/>
            <person name="Munos S."/>
        </authorList>
    </citation>
    <scope>NUCLEOTIDE SEQUENCE</scope>
    <source>
        <tissue evidence="1">Leaves</tissue>
    </source>
</reference>
<gene>
    <name evidence="1" type="ORF">HanXRQr2_Chr02g0084481</name>
</gene>
<proteinExistence type="predicted"/>
<evidence type="ECO:0000313" key="1">
    <source>
        <dbReference type="EMBL" id="KAF5820051.1"/>
    </source>
</evidence>
<dbReference type="Gramene" id="mRNA:HanXRQr2_Chr02g0084481">
    <property type="protein sequence ID" value="CDS:HanXRQr2_Chr02g0084481.1"/>
    <property type="gene ID" value="HanXRQr2_Chr02g0084481"/>
</dbReference>
<comment type="caution">
    <text evidence="1">The sequence shown here is derived from an EMBL/GenBank/DDBJ whole genome shotgun (WGS) entry which is preliminary data.</text>
</comment>
<protein>
    <submittedName>
        <fullName evidence="1">Uncharacterized protein</fullName>
    </submittedName>
</protein>
<evidence type="ECO:0000313" key="2">
    <source>
        <dbReference type="Proteomes" id="UP000215914"/>
    </source>
</evidence>
<dbReference type="AlphaFoldDB" id="A0A9K3JRQ2"/>
<dbReference type="Proteomes" id="UP000215914">
    <property type="component" value="Unassembled WGS sequence"/>
</dbReference>
<accession>A0A9K3JRQ2</accession>
<name>A0A9K3JRQ2_HELAN</name>
<keyword evidence="2" id="KW-1185">Reference proteome</keyword>
<reference evidence="1" key="1">
    <citation type="journal article" date="2017" name="Nature">
        <title>The sunflower genome provides insights into oil metabolism, flowering and Asterid evolution.</title>
        <authorList>
            <person name="Badouin H."/>
            <person name="Gouzy J."/>
            <person name="Grassa C.J."/>
            <person name="Murat F."/>
            <person name="Staton S.E."/>
            <person name="Cottret L."/>
            <person name="Lelandais-Briere C."/>
            <person name="Owens G.L."/>
            <person name="Carrere S."/>
            <person name="Mayjonade B."/>
            <person name="Legrand L."/>
            <person name="Gill N."/>
            <person name="Kane N.C."/>
            <person name="Bowers J.E."/>
            <person name="Hubner S."/>
            <person name="Bellec A."/>
            <person name="Berard A."/>
            <person name="Berges H."/>
            <person name="Blanchet N."/>
            <person name="Boniface M.C."/>
            <person name="Brunel D."/>
            <person name="Catrice O."/>
            <person name="Chaidir N."/>
            <person name="Claudel C."/>
            <person name="Donnadieu C."/>
            <person name="Faraut T."/>
            <person name="Fievet G."/>
            <person name="Helmstetter N."/>
            <person name="King M."/>
            <person name="Knapp S.J."/>
            <person name="Lai Z."/>
            <person name="Le Paslier M.C."/>
            <person name="Lippi Y."/>
            <person name="Lorenzon L."/>
            <person name="Mandel J.R."/>
            <person name="Marage G."/>
            <person name="Marchand G."/>
            <person name="Marquand E."/>
            <person name="Bret-Mestries E."/>
            <person name="Morien E."/>
            <person name="Nambeesan S."/>
            <person name="Nguyen T."/>
            <person name="Pegot-Espagnet P."/>
            <person name="Pouilly N."/>
            <person name="Raftis F."/>
            <person name="Sallet E."/>
            <person name="Schiex T."/>
            <person name="Thomas J."/>
            <person name="Vandecasteele C."/>
            <person name="Vares D."/>
            <person name="Vear F."/>
            <person name="Vautrin S."/>
            <person name="Crespi M."/>
            <person name="Mangin B."/>
            <person name="Burke J.M."/>
            <person name="Salse J."/>
            <person name="Munos S."/>
            <person name="Vincourt P."/>
            <person name="Rieseberg L.H."/>
            <person name="Langlade N.B."/>
        </authorList>
    </citation>
    <scope>NUCLEOTIDE SEQUENCE</scope>
    <source>
        <tissue evidence="1">Leaves</tissue>
    </source>
</reference>
<organism evidence="1 2">
    <name type="scientific">Helianthus annuus</name>
    <name type="common">Common sunflower</name>
    <dbReference type="NCBI Taxonomy" id="4232"/>
    <lineage>
        <taxon>Eukaryota</taxon>
        <taxon>Viridiplantae</taxon>
        <taxon>Streptophyta</taxon>
        <taxon>Embryophyta</taxon>
        <taxon>Tracheophyta</taxon>
        <taxon>Spermatophyta</taxon>
        <taxon>Magnoliopsida</taxon>
        <taxon>eudicotyledons</taxon>
        <taxon>Gunneridae</taxon>
        <taxon>Pentapetalae</taxon>
        <taxon>asterids</taxon>
        <taxon>campanulids</taxon>
        <taxon>Asterales</taxon>
        <taxon>Asteraceae</taxon>
        <taxon>Asteroideae</taxon>
        <taxon>Heliantheae alliance</taxon>
        <taxon>Heliantheae</taxon>
        <taxon>Helianthus</taxon>
    </lineage>
</organism>
<dbReference type="EMBL" id="MNCJ02000317">
    <property type="protein sequence ID" value="KAF5820051.1"/>
    <property type="molecule type" value="Genomic_DNA"/>
</dbReference>
<sequence>MYIISKQAVLYAILYVCLTKKPKILLFYTYKIPLFILKQKKKKKKKKKT</sequence>